<comment type="pathway">
    <text evidence="2">Purine metabolism.</text>
</comment>
<dbReference type="GO" id="GO:0015969">
    <property type="term" value="P:guanosine tetraphosphate metabolic process"/>
    <property type="evidence" value="ECO:0007669"/>
    <property type="project" value="InterPro"/>
</dbReference>
<dbReference type="InterPro" id="IPR003607">
    <property type="entry name" value="HD/PDEase_dom"/>
</dbReference>
<proteinExistence type="inferred from homology"/>
<dbReference type="SUPFAM" id="SSF81301">
    <property type="entry name" value="Nucleotidyltransferase"/>
    <property type="match status" value="1"/>
</dbReference>
<protein>
    <recommendedName>
        <fullName evidence="7">TGS domain-containing protein</fullName>
    </recommendedName>
</protein>
<dbReference type="GO" id="GO:0005886">
    <property type="term" value="C:plasma membrane"/>
    <property type="evidence" value="ECO:0007669"/>
    <property type="project" value="TreeGrafter"/>
</dbReference>
<dbReference type="PROSITE" id="PS51671">
    <property type="entry name" value="ACT"/>
    <property type="match status" value="1"/>
</dbReference>
<evidence type="ECO:0008006" key="7">
    <source>
        <dbReference type="Google" id="ProtNLM"/>
    </source>
</evidence>
<dbReference type="InterPro" id="IPR033655">
    <property type="entry name" value="TGS_RelA/SpoT"/>
</dbReference>
<dbReference type="EMBL" id="UINC01003973">
    <property type="protein sequence ID" value="SVA10768.1"/>
    <property type="molecule type" value="Genomic_DNA"/>
</dbReference>
<dbReference type="InterPro" id="IPR012675">
    <property type="entry name" value="Beta-grasp_dom_sf"/>
</dbReference>
<dbReference type="SUPFAM" id="SSF81271">
    <property type="entry name" value="TGS-like"/>
    <property type="match status" value="1"/>
</dbReference>
<dbReference type="PANTHER" id="PTHR21262:SF31">
    <property type="entry name" value="GTP PYROPHOSPHOKINASE"/>
    <property type="match status" value="1"/>
</dbReference>
<dbReference type="PROSITE" id="PS51831">
    <property type="entry name" value="HD"/>
    <property type="match status" value="1"/>
</dbReference>
<dbReference type="Pfam" id="PF19296">
    <property type="entry name" value="RelA_AH_RIS"/>
    <property type="match status" value="1"/>
</dbReference>
<evidence type="ECO:0000313" key="6">
    <source>
        <dbReference type="EMBL" id="SVA10768.1"/>
    </source>
</evidence>
<dbReference type="InterPro" id="IPR007685">
    <property type="entry name" value="RelA_SpoT"/>
</dbReference>
<dbReference type="InterPro" id="IPR043519">
    <property type="entry name" value="NT_sf"/>
</dbReference>
<comment type="similarity">
    <text evidence="1">Belongs to the RelA/SpoT family.</text>
</comment>
<dbReference type="FunFam" id="3.30.460.10:FF:000001">
    <property type="entry name" value="GTP pyrophosphokinase RelA"/>
    <property type="match status" value="1"/>
</dbReference>
<dbReference type="InterPro" id="IPR045600">
    <property type="entry name" value="RelA/SpoT_AH_RIS"/>
</dbReference>
<evidence type="ECO:0000256" key="1">
    <source>
        <dbReference type="ARBA" id="ARBA00007476"/>
    </source>
</evidence>
<gene>
    <name evidence="6" type="ORF">METZ01_LOCUS63622</name>
</gene>
<feature type="domain" description="ACT" evidence="3">
    <location>
        <begin position="678"/>
        <end position="752"/>
    </location>
</feature>
<dbReference type="PROSITE" id="PS51880">
    <property type="entry name" value="TGS"/>
    <property type="match status" value="1"/>
</dbReference>
<name>A0A381T5B4_9ZZZZ</name>
<dbReference type="InterPro" id="IPR006674">
    <property type="entry name" value="HD_domain"/>
</dbReference>
<dbReference type="FunFam" id="3.10.20.30:FF:000002">
    <property type="entry name" value="GTP pyrophosphokinase (RelA/SpoT)"/>
    <property type="match status" value="1"/>
</dbReference>
<evidence type="ECO:0000256" key="2">
    <source>
        <dbReference type="ARBA" id="ARBA00025704"/>
    </source>
</evidence>
<evidence type="ECO:0000259" key="4">
    <source>
        <dbReference type="PROSITE" id="PS51831"/>
    </source>
</evidence>
<dbReference type="SUPFAM" id="SSF55021">
    <property type="entry name" value="ACT-like"/>
    <property type="match status" value="1"/>
</dbReference>
<reference evidence="6" key="1">
    <citation type="submission" date="2018-05" db="EMBL/GenBank/DDBJ databases">
        <authorList>
            <person name="Lanie J.A."/>
            <person name="Ng W.-L."/>
            <person name="Kazmierczak K.M."/>
            <person name="Andrzejewski T.M."/>
            <person name="Davidsen T.M."/>
            <person name="Wayne K.J."/>
            <person name="Tettelin H."/>
            <person name="Glass J.I."/>
            <person name="Rusch D."/>
            <person name="Podicherti R."/>
            <person name="Tsui H.-C.T."/>
            <person name="Winkler M.E."/>
        </authorList>
    </citation>
    <scope>NUCLEOTIDE SEQUENCE</scope>
</reference>
<dbReference type="CDD" id="cd04876">
    <property type="entry name" value="ACT_RelA-SpoT"/>
    <property type="match status" value="1"/>
</dbReference>
<dbReference type="PANTHER" id="PTHR21262">
    <property type="entry name" value="GUANOSINE-3',5'-BIS DIPHOSPHATE 3'-PYROPHOSPHOHYDROLASE"/>
    <property type="match status" value="1"/>
</dbReference>
<dbReference type="PROSITE" id="PS50889">
    <property type="entry name" value="S4"/>
    <property type="match status" value="1"/>
</dbReference>
<dbReference type="InterPro" id="IPR002912">
    <property type="entry name" value="ACT_dom"/>
</dbReference>
<dbReference type="Pfam" id="PF13328">
    <property type="entry name" value="HD_4"/>
    <property type="match status" value="1"/>
</dbReference>
<dbReference type="FunFam" id="1.10.3210.10:FF:000001">
    <property type="entry name" value="GTP pyrophosphokinase RelA"/>
    <property type="match status" value="1"/>
</dbReference>
<dbReference type="Pfam" id="PF13291">
    <property type="entry name" value="ACT_4"/>
    <property type="match status" value="1"/>
</dbReference>
<dbReference type="Gene3D" id="1.10.3210.10">
    <property type="entry name" value="Hypothetical protein af1432"/>
    <property type="match status" value="1"/>
</dbReference>
<dbReference type="InterPro" id="IPR012676">
    <property type="entry name" value="TGS-like"/>
</dbReference>
<feature type="domain" description="TGS" evidence="5">
    <location>
        <begin position="418"/>
        <end position="483"/>
    </location>
</feature>
<dbReference type="CDD" id="cd00077">
    <property type="entry name" value="HDc"/>
    <property type="match status" value="1"/>
</dbReference>
<feature type="domain" description="HD" evidence="4">
    <location>
        <begin position="81"/>
        <end position="180"/>
    </location>
</feature>
<dbReference type="CDD" id="cd01668">
    <property type="entry name" value="TGS_RSH"/>
    <property type="match status" value="1"/>
</dbReference>
<organism evidence="6">
    <name type="scientific">marine metagenome</name>
    <dbReference type="NCBI Taxonomy" id="408172"/>
    <lineage>
        <taxon>unclassified sequences</taxon>
        <taxon>metagenomes</taxon>
        <taxon>ecological metagenomes</taxon>
    </lineage>
</organism>
<dbReference type="Gene3D" id="3.10.20.30">
    <property type="match status" value="1"/>
</dbReference>
<dbReference type="SUPFAM" id="SSF109604">
    <property type="entry name" value="HD-domain/PDEase-like"/>
    <property type="match status" value="1"/>
</dbReference>
<accession>A0A381T5B4</accession>
<dbReference type="SMART" id="SM00954">
    <property type="entry name" value="RelA_SpoT"/>
    <property type="match status" value="1"/>
</dbReference>
<evidence type="ECO:0000259" key="3">
    <source>
        <dbReference type="PROSITE" id="PS51671"/>
    </source>
</evidence>
<dbReference type="Pfam" id="PF02824">
    <property type="entry name" value="TGS"/>
    <property type="match status" value="1"/>
</dbReference>
<dbReference type="InterPro" id="IPR004095">
    <property type="entry name" value="TGS"/>
</dbReference>
<dbReference type="Gene3D" id="3.30.70.260">
    <property type="match status" value="1"/>
</dbReference>
<sequence>MTGKNCGSILNVRDCKLADLLFRSGILFGRSLKGFLIMKIQDLTKALSKYLPDADIGIVQKAYEYSAKAHQGQSRRSGEAYISHPLEVANNLVKLKMDETTLAAGLLHDTIEDTLSTPKEIQKLFGDEIFQLVDGVTKISKINFSSREEIQAENYRKMIFAMAKDIRVVLIKLADRAHNVQTLESLSEERRRRIARETIDIYAPIANRLGIGWLKTELENGSFRYLYPEEYKAIREKVVKGQGYRDKYVEKSIQRLEKELKSVQITGKVVGRPKNYYSIYKKMMDQNISFEDVYDLVGLRVLTDSLQNCYSILGLVHSLWKPIPGKFKDYIAMPKPNRYQSLHTTVIGPRGERVEVQIRSDEMHKTCEDGIAAHWRYKESDDQGEKNISNQLLWVRHLLENQKDLMNPKEFLNAFKVNLFPHEVFVFTPRGEVVALPYNATSIDFAFQVHTDLGCHFQSAKVNGKTVPLRYKLRNGDQVEVVTSEDASPSRDWLAFVKTHKARNRISSFINNEERAGSLELGKELLEKEIRDYGFDPFQVLNREGLKGAAHACGFKSPESLFAGIGIGKLSTYHVLEKLLPKEKLEGKKPKEETLIKLKENKPENAIKVQCLNENIMIRIGKCCHPLPGEPIVGYMTRGRGVTVHHIDCPSMIKVIDDSERLLGVEWDTGSKTIYQAHIAIVASDNPGIFASIGTAFAEEGINLTRANVQQGAHKRAYFDVSIEIHDVEHLNKTLEKIRQVEGVIYLERLKDFNKSSPVKNRLEGMGRCLELKGEKKLIVN</sequence>
<dbReference type="CDD" id="cd05399">
    <property type="entry name" value="NT_Rel-Spo_like"/>
    <property type="match status" value="1"/>
</dbReference>
<dbReference type="NCBIfam" id="TIGR00691">
    <property type="entry name" value="spoT_relA"/>
    <property type="match status" value="1"/>
</dbReference>
<dbReference type="Gene3D" id="3.30.460.10">
    <property type="entry name" value="Beta Polymerase, domain 2"/>
    <property type="match status" value="1"/>
</dbReference>
<dbReference type="Pfam" id="PF04607">
    <property type="entry name" value="RelA_SpoT"/>
    <property type="match status" value="1"/>
</dbReference>
<dbReference type="SMART" id="SM00471">
    <property type="entry name" value="HDc"/>
    <property type="match status" value="1"/>
</dbReference>
<dbReference type="AlphaFoldDB" id="A0A381T5B4"/>
<dbReference type="InterPro" id="IPR045865">
    <property type="entry name" value="ACT-like_dom_sf"/>
</dbReference>
<evidence type="ECO:0000259" key="5">
    <source>
        <dbReference type="PROSITE" id="PS51880"/>
    </source>
</evidence>
<dbReference type="InterPro" id="IPR004811">
    <property type="entry name" value="RelA/Spo_fam"/>
</dbReference>